<evidence type="ECO:0000313" key="3">
    <source>
        <dbReference type="EMBL" id="EDV96932.1"/>
    </source>
</evidence>
<dbReference type="STRING" id="7222.B4J1L2"/>
<gene>
    <name evidence="3" type="primary">Dgri\GH14944</name>
    <name evidence="3" type="ORF">Dgri_GH14944</name>
</gene>
<dbReference type="OMA" id="HFCISNW"/>
<name>B4J1L2_DROGR</name>
<dbReference type="EMBL" id="CH916366">
    <property type="protein sequence ID" value="EDV96932.1"/>
    <property type="molecule type" value="Genomic_DNA"/>
</dbReference>
<evidence type="ECO:0000256" key="2">
    <source>
        <dbReference type="SAM" id="SignalP"/>
    </source>
</evidence>
<keyword evidence="4" id="KW-1185">Reference proteome</keyword>
<keyword evidence="2" id="KW-0732">Signal</keyword>
<dbReference type="Proteomes" id="UP000001070">
    <property type="component" value="Unassembled WGS sequence"/>
</dbReference>
<feature type="transmembrane region" description="Helical" evidence="1">
    <location>
        <begin position="53"/>
        <end position="72"/>
    </location>
</feature>
<dbReference type="InParanoid" id="B4J1L2"/>
<accession>B4J1L2</accession>
<keyword evidence="1" id="KW-1133">Transmembrane helix</keyword>
<evidence type="ECO:0000256" key="1">
    <source>
        <dbReference type="SAM" id="Phobius"/>
    </source>
</evidence>
<dbReference type="eggNOG" id="KOG2597">
    <property type="taxonomic scope" value="Eukaryota"/>
</dbReference>
<keyword evidence="1" id="KW-0812">Transmembrane</keyword>
<protein>
    <submittedName>
        <fullName evidence="3">GH14944</fullName>
    </submittedName>
</protein>
<feature type="chain" id="PRO_5002811456" evidence="2">
    <location>
        <begin position="22"/>
        <end position="206"/>
    </location>
</feature>
<dbReference type="AlphaFoldDB" id="B4J1L2"/>
<organism evidence="4">
    <name type="scientific">Drosophila grimshawi</name>
    <name type="common">Hawaiian fruit fly</name>
    <name type="synonym">Idiomyia grimshawi</name>
    <dbReference type="NCBI Taxonomy" id="7222"/>
    <lineage>
        <taxon>Eukaryota</taxon>
        <taxon>Metazoa</taxon>
        <taxon>Ecdysozoa</taxon>
        <taxon>Arthropoda</taxon>
        <taxon>Hexapoda</taxon>
        <taxon>Insecta</taxon>
        <taxon>Pterygota</taxon>
        <taxon>Neoptera</taxon>
        <taxon>Endopterygota</taxon>
        <taxon>Diptera</taxon>
        <taxon>Brachycera</taxon>
        <taxon>Muscomorpha</taxon>
        <taxon>Ephydroidea</taxon>
        <taxon>Drosophilidae</taxon>
        <taxon>Drosophila</taxon>
        <taxon>Hawaiian Drosophila</taxon>
    </lineage>
</organism>
<evidence type="ECO:0000313" key="4">
    <source>
        <dbReference type="Proteomes" id="UP000001070"/>
    </source>
</evidence>
<dbReference type="HOGENOM" id="CLU_103484_0_0_1"/>
<feature type="transmembrane region" description="Helical" evidence="1">
    <location>
        <begin position="118"/>
        <end position="137"/>
    </location>
</feature>
<keyword evidence="1" id="KW-0472">Membrane</keyword>
<dbReference type="KEGG" id="dgr:6557870"/>
<dbReference type="OrthoDB" id="7857153at2759"/>
<reference evidence="3 4" key="1">
    <citation type="journal article" date="2007" name="Nature">
        <title>Evolution of genes and genomes on the Drosophila phylogeny.</title>
        <authorList>
            <consortium name="Drosophila 12 Genomes Consortium"/>
            <person name="Clark A.G."/>
            <person name="Eisen M.B."/>
            <person name="Smith D.R."/>
            <person name="Bergman C.M."/>
            <person name="Oliver B."/>
            <person name="Markow T.A."/>
            <person name="Kaufman T.C."/>
            <person name="Kellis M."/>
            <person name="Gelbart W."/>
            <person name="Iyer V.N."/>
            <person name="Pollard D.A."/>
            <person name="Sackton T.B."/>
            <person name="Larracuente A.M."/>
            <person name="Singh N.D."/>
            <person name="Abad J.P."/>
            <person name="Abt D.N."/>
            <person name="Adryan B."/>
            <person name="Aguade M."/>
            <person name="Akashi H."/>
            <person name="Anderson W.W."/>
            <person name="Aquadro C.F."/>
            <person name="Ardell D.H."/>
            <person name="Arguello R."/>
            <person name="Artieri C.G."/>
            <person name="Barbash D.A."/>
            <person name="Barker D."/>
            <person name="Barsanti P."/>
            <person name="Batterham P."/>
            <person name="Batzoglou S."/>
            <person name="Begun D."/>
            <person name="Bhutkar A."/>
            <person name="Blanco E."/>
            <person name="Bosak S.A."/>
            <person name="Bradley R.K."/>
            <person name="Brand A.D."/>
            <person name="Brent M.R."/>
            <person name="Brooks A.N."/>
            <person name="Brown R.H."/>
            <person name="Butlin R.K."/>
            <person name="Caggese C."/>
            <person name="Calvi B.R."/>
            <person name="Bernardo de Carvalho A."/>
            <person name="Caspi A."/>
            <person name="Castrezana S."/>
            <person name="Celniker S.E."/>
            <person name="Chang J.L."/>
            <person name="Chapple C."/>
            <person name="Chatterji S."/>
            <person name="Chinwalla A."/>
            <person name="Civetta A."/>
            <person name="Clifton S.W."/>
            <person name="Comeron J.M."/>
            <person name="Costello J.C."/>
            <person name="Coyne J.A."/>
            <person name="Daub J."/>
            <person name="David R.G."/>
            <person name="Delcher A.L."/>
            <person name="Delehaunty K."/>
            <person name="Do C.B."/>
            <person name="Ebling H."/>
            <person name="Edwards K."/>
            <person name="Eickbush T."/>
            <person name="Evans J.D."/>
            <person name="Filipski A."/>
            <person name="Findeiss S."/>
            <person name="Freyhult E."/>
            <person name="Fulton L."/>
            <person name="Fulton R."/>
            <person name="Garcia A.C."/>
            <person name="Gardiner A."/>
            <person name="Garfield D.A."/>
            <person name="Garvin B.E."/>
            <person name="Gibson G."/>
            <person name="Gilbert D."/>
            <person name="Gnerre S."/>
            <person name="Godfrey J."/>
            <person name="Good R."/>
            <person name="Gotea V."/>
            <person name="Gravely B."/>
            <person name="Greenberg A.J."/>
            <person name="Griffiths-Jones S."/>
            <person name="Gross S."/>
            <person name="Guigo R."/>
            <person name="Gustafson E.A."/>
            <person name="Haerty W."/>
            <person name="Hahn M.W."/>
            <person name="Halligan D.L."/>
            <person name="Halpern A.L."/>
            <person name="Halter G.M."/>
            <person name="Han M.V."/>
            <person name="Heger A."/>
            <person name="Hillier L."/>
            <person name="Hinrichs A.S."/>
            <person name="Holmes I."/>
            <person name="Hoskins R.A."/>
            <person name="Hubisz M.J."/>
            <person name="Hultmark D."/>
            <person name="Huntley M.A."/>
            <person name="Jaffe D.B."/>
            <person name="Jagadeeshan S."/>
            <person name="Jeck W.R."/>
            <person name="Johnson J."/>
            <person name="Jones C.D."/>
            <person name="Jordan W.C."/>
            <person name="Karpen G.H."/>
            <person name="Kataoka E."/>
            <person name="Keightley P.D."/>
            <person name="Kheradpour P."/>
            <person name="Kirkness E.F."/>
            <person name="Koerich L.B."/>
            <person name="Kristiansen K."/>
            <person name="Kudrna D."/>
            <person name="Kulathinal R.J."/>
            <person name="Kumar S."/>
            <person name="Kwok R."/>
            <person name="Lander E."/>
            <person name="Langley C.H."/>
            <person name="Lapoint R."/>
            <person name="Lazzaro B.P."/>
            <person name="Lee S.J."/>
            <person name="Levesque L."/>
            <person name="Li R."/>
            <person name="Lin C.F."/>
            <person name="Lin M.F."/>
            <person name="Lindblad-Toh K."/>
            <person name="Llopart A."/>
            <person name="Long M."/>
            <person name="Low L."/>
            <person name="Lozovsky E."/>
            <person name="Lu J."/>
            <person name="Luo M."/>
            <person name="Machado C.A."/>
            <person name="Makalowski W."/>
            <person name="Marzo M."/>
            <person name="Matsuda M."/>
            <person name="Matzkin L."/>
            <person name="McAllister B."/>
            <person name="McBride C.S."/>
            <person name="McKernan B."/>
            <person name="McKernan K."/>
            <person name="Mendez-Lago M."/>
            <person name="Minx P."/>
            <person name="Mollenhauer M.U."/>
            <person name="Montooth K."/>
            <person name="Mount S.M."/>
            <person name="Mu X."/>
            <person name="Myers E."/>
            <person name="Negre B."/>
            <person name="Newfeld S."/>
            <person name="Nielsen R."/>
            <person name="Noor M.A."/>
            <person name="O'Grady P."/>
            <person name="Pachter L."/>
            <person name="Papaceit M."/>
            <person name="Parisi M.J."/>
            <person name="Parisi M."/>
            <person name="Parts L."/>
            <person name="Pedersen J.S."/>
            <person name="Pesole G."/>
            <person name="Phillippy A.M."/>
            <person name="Ponting C.P."/>
            <person name="Pop M."/>
            <person name="Porcelli D."/>
            <person name="Powell J.R."/>
            <person name="Prohaska S."/>
            <person name="Pruitt K."/>
            <person name="Puig M."/>
            <person name="Quesneville H."/>
            <person name="Ram K.R."/>
            <person name="Rand D."/>
            <person name="Rasmussen M.D."/>
            <person name="Reed L.K."/>
            <person name="Reenan R."/>
            <person name="Reily A."/>
            <person name="Remington K.A."/>
            <person name="Rieger T.T."/>
            <person name="Ritchie M.G."/>
            <person name="Robin C."/>
            <person name="Rogers Y.H."/>
            <person name="Rohde C."/>
            <person name="Rozas J."/>
            <person name="Rubenfield M.J."/>
            <person name="Ruiz A."/>
            <person name="Russo S."/>
            <person name="Salzberg S.L."/>
            <person name="Sanchez-Gracia A."/>
            <person name="Saranga D.J."/>
            <person name="Sato H."/>
            <person name="Schaeffer S.W."/>
            <person name="Schatz M.C."/>
            <person name="Schlenke T."/>
            <person name="Schwartz R."/>
            <person name="Segarra C."/>
            <person name="Singh R.S."/>
            <person name="Sirot L."/>
            <person name="Sirota M."/>
            <person name="Sisneros N.B."/>
            <person name="Smith C.D."/>
            <person name="Smith T.F."/>
            <person name="Spieth J."/>
            <person name="Stage D.E."/>
            <person name="Stark A."/>
            <person name="Stephan W."/>
            <person name="Strausberg R.L."/>
            <person name="Strempel S."/>
            <person name="Sturgill D."/>
            <person name="Sutton G."/>
            <person name="Sutton G.G."/>
            <person name="Tao W."/>
            <person name="Teichmann S."/>
            <person name="Tobari Y.N."/>
            <person name="Tomimura Y."/>
            <person name="Tsolas J.M."/>
            <person name="Valente V.L."/>
            <person name="Venter E."/>
            <person name="Venter J.C."/>
            <person name="Vicario S."/>
            <person name="Vieira F.G."/>
            <person name="Vilella A.J."/>
            <person name="Villasante A."/>
            <person name="Walenz B."/>
            <person name="Wang J."/>
            <person name="Wasserman M."/>
            <person name="Watts T."/>
            <person name="Wilson D."/>
            <person name="Wilson R.K."/>
            <person name="Wing R.A."/>
            <person name="Wolfner M.F."/>
            <person name="Wong A."/>
            <person name="Wong G.K."/>
            <person name="Wu C.I."/>
            <person name="Wu G."/>
            <person name="Yamamoto D."/>
            <person name="Yang H.P."/>
            <person name="Yang S.P."/>
            <person name="Yorke J.A."/>
            <person name="Yoshida K."/>
            <person name="Zdobnov E."/>
            <person name="Zhang P."/>
            <person name="Zhang Y."/>
            <person name="Zimin A.V."/>
            <person name="Baldwin J."/>
            <person name="Abdouelleil A."/>
            <person name="Abdulkadir J."/>
            <person name="Abebe A."/>
            <person name="Abera B."/>
            <person name="Abreu J."/>
            <person name="Acer S.C."/>
            <person name="Aftuck L."/>
            <person name="Alexander A."/>
            <person name="An P."/>
            <person name="Anderson E."/>
            <person name="Anderson S."/>
            <person name="Arachi H."/>
            <person name="Azer M."/>
            <person name="Bachantsang P."/>
            <person name="Barry A."/>
            <person name="Bayul T."/>
            <person name="Berlin A."/>
            <person name="Bessette D."/>
            <person name="Bloom T."/>
            <person name="Blye J."/>
            <person name="Boguslavskiy L."/>
            <person name="Bonnet C."/>
            <person name="Boukhgalter B."/>
            <person name="Bourzgui I."/>
            <person name="Brown A."/>
            <person name="Cahill P."/>
            <person name="Channer S."/>
            <person name="Cheshatsang Y."/>
            <person name="Chuda L."/>
            <person name="Citroen M."/>
            <person name="Collymore A."/>
            <person name="Cooke P."/>
            <person name="Costello M."/>
            <person name="D'Aco K."/>
            <person name="Daza R."/>
            <person name="De Haan G."/>
            <person name="DeGray S."/>
            <person name="DeMaso C."/>
            <person name="Dhargay N."/>
            <person name="Dooley K."/>
            <person name="Dooley E."/>
            <person name="Doricent M."/>
            <person name="Dorje P."/>
            <person name="Dorjee K."/>
            <person name="Dupes A."/>
            <person name="Elong R."/>
            <person name="Falk J."/>
            <person name="Farina A."/>
            <person name="Faro S."/>
            <person name="Ferguson D."/>
            <person name="Fisher S."/>
            <person name="Foley C.D."/>
            <person name="Franke A."/>
            <person name="Friedrich D."/>
            <person name="Gadbois L."/>
            <person name="Gearin G."/>
            <person name="Gearin C.R."/>
            <person name="Giannoukos G."/>
            <person name="Goode T."/>
            <person name="Graham J."/>
            <person name="Grandbois E."/>
            <person name="Grewal S."/>
            <person name="Gyaltsen K."/>
            <person name="Hafez N."/>
            <person name="Hagos B."/>
            <person name="Hall J."/>
            <person name="Henson C."/>
            <person name="Hollinger A."/>
            <person name="Honan T."/>
            <person name="Huard M.D."/>
            <person name="Hughes L."/>
            <person name="Hurhula B."/>
            <person name="Husby M.E."/>
            <person name="Kamat A."/>
            <person name="Kanga B."/>
            <person name="Kashin S."/>
            <person name="Khazanovich D."/>
            <person name="Kisner P."/>
            <person name="Lance K."/>
            <person name="Lara M."/>
            <person name="Lee W."/>
            <person name="Lennon N."/>
            <person name="Letendre F."/>
            <person name="LeVine R."/>
            <person name="Lipovsky A."/>
            <person name="Liu X."/>
            <person name="Liu J."/>
            <person name="Liu S."/>
            <person name="Lokyitsang T."/>
            <person name="Lokyitsang Y."/>
            <person name="Lubonja R."/>
            <person name="Lui A."/>
            <person name="MacDonald P."/>
            <person name="Magnisalis V."/>
            <person name="Maru K."/>
            <person name="Matthews C."/>
            <person name="McCusker W."/>
            <person name="McDonough S."/>
            <person name="Mehta T."/>
            <person name="Meldrim J."/>
            <person name="Meneus L."/>
            <person name="Mihai O."/>
            <person name="Mihalev A."/>
            <person name="Mihova T."/>
            <person name="Mittelman R."/>
            <person name="Mlenga V."/>
            <person name="Montmayeur A."/>
            <person name="Mulrain L."/>
            <person name="Navidi A."/>
            <person name="Naylor J."/>
            <person name="Negash T."/>
            <person name="Nguyen T."/>
            <person name="Nguyen N."/>
            <person name="Nicol R."/>
            <person name="Norbu C."/>
            <person name="Norbu N."/>
            <person name="Novod N."/>
            <person name="O'Neill B."/>
            <person name="Osman S."/>
            <person name="Markiewicz E."/>
            <person name="Oyono O.L."/>
            <person name="Patti C."/>
            <person name="Phunkhang P."/>
            <person name="Pierre F."/>
            <person name="Priest M."/>
            <person name="Raghuraman S."/>
            <person name="Rege F."/>
            <person name="Reyes R."/>
            <person name="Rise C."/>
            <person name="Rogov P."/>
            <person name="Ross K."/>
            <person name="Ryan E."/>
            <person name="Settipalli S."/>
            <person name="Shea T."/>
            <person name="Sherpa N."/>
            <person name="Shi L."/>
            <person name="Shih D."/>
            <person name="Sparrow T."/>
            <person name="Spaulding J."/>
            <person name="Stalker J."/>
            <person name="Stange-Thomann N."/>
            <person name="Stavropoulos S."/>
            <person name="Stone C."/>
            <person name="Strader C."/>
            <person name="Tesfaye S."/>
            <person name="Thomson T."/>
            <person name="Thoulutsang Y."/>
            <person name="Thoulutsang D."/>
            <person name="Topham K."/>
            <person name="Topping I."/>
            <person name="Tsamla T."/>
            <person name="Vassiliev H."/>
            <person name="Vo A."/>
            <person name="Wangchuk T."/>
            <person name="Wangdi T."/>
            <person name="Weiand M."/>
            <person name="Wilkinson J."/>
            <person name="Wilson A."/>
            <person name="Yadav S."/>
            <person name="Young G."/>
            <person name="Yu Q."/>
            <person name="Zembek L."/>
            <person name="Zhong D."/>
            <person name="Zimmer A."/>
            <person name="Zwirko Z."/>
            <person name="Jaffe D.B."/>
            <person name="Alvarez P."/>
            <person name="Brockman W."/>
            <person name="Butler J."/>
            <person name="Chin C."/>
            <person name="Gnerre S."/>
            <person name="Grabherr M."/>
            <person name="Kleber M."/>
            <person name="Mauceli E."/>
            <person name="MacCallum I."/>
        </authorList>
    </citation>
    <scope>NUCLEOTIDE SEQUENCE [LARGE SCALE GENOMIC DNA]</scope>
    <source>
        <strain evidence="4">Tucson 15287-2541.00</strain>
    </source>
</reference>
<feature type="signal peptide" evidence="2">
    <location>
        <begin position="1"/>
        <end position="21"/>
    </location>
</feature>
<proteinExistence type="predicted"/>
<sequence>MIPKFAYILLFLGLSVCHICAHLRPIIEAKVSIIPISLQLSRKLNISVGYEYHQTMLWVAIVNSMLMVFGFWRCQHEADKALHQKHNIGANKKLTAAAAKVKPICQSKTPSSWQLFPLRYFVLCAVPWLTTLLLNLILNYSQLNMVLGHFCTSPWEVLALYGRVQMLYLQRLLASIAAPSSGTFKSIFAAHTGQFTFENNLLVGED</sequence>
<dbReference type="PhylomeDB" id="B4J1L2"/>